<feature type="transmembrane region" description="Helical" evidence="1">
    <location>
        <begin position="71"/>
        <end position="89"/>
    </location>
</feature>
<sequence length="165" mass="18088">MLQRFLWGIRARTGAATFTAAAALGLGVMFLPVGVLKERDTEPSNSVKESVFYALPMLPAFYFHLNFSLHPVWSLPVLYLAGWAGMMGLRNVSKLTFLFAPDVGVVVNRGMPMNSRQHLPARITHPERDLAQGLLFANLCRQSIACRPSGIQLSGAPMGSDTEEL</sequence>
<dbReference type="Proteomes" id="UP000572268">
    <property type="component" value="Unassembled WGS sequence"/>
</dbReference>
<evidence type="ECO:0000313" key="2">
    <source>
        <dbReference type="EMBL" id="KAF4674581.1"/>
    </source>
</evidence>
<organism evidence="2 3">
    <name type="scientific">Perkinsus olseni</name>
    <name type="common">Perkinsus atlanticus</name>
    <dbReference type="NCBI Taxonomy" id="32597"/>
    <lineage>
        <taxon>Eukaryota</taxon>
        <taxon>Sar</taxon>
        <taxon>Alveolata</taxon>
        <taxon>Perkinsozoa</taxon>
        <taxon>Perkinsea</taxon>
        <taxon>Perkinsida</taxon>
        <taxon>Perkinsidae</taxon>
        <taxon>Perkinsus</taxon>
    </lineage>
</organism>
<keyword evidence="1" id="KW-1133">Transmembrane helix</keyword>
<dbReference type="AlphaFoldDB" id="A0A7J6MUK0"/>
<protein>
    <submittedName>
        <fullName evidence="2">Uncharacterized protein</fullName>
    </submittedName>
</protein>
<evidence type="ECO:0000256" key="1">
    <source>
        <dbReference type="SAM" id="Phobius"/>
    </source>
</evidence>
<accession>A0A7J6MUK0</accession>
<reference evidence="2 3" key="1">
    <citation type="submission" date="2020-04" db="EMBL/GenBank/DDBJ databases">
        <title>Perkinsus olseni comparative genomics.</title>
        <authorList>
            <person name="Bogema D.R."/>
        </authorList>
    </citation>
    <scope>NUCLEOTIDE SEQUENCE [LARGE SCALE GENOMIC DNA]</scope>
    <source>
        <strain evidence="2">ATCC PRA-31</strain>
    </source>
</reference>
<evidence type="ECO:0000313" key="3">
    <source>
        <dbReference type="Proteomes" id="UP000572268"/>
    </source>
</evidence>
<proteinExistence type="predicted"/>
<keyword evidence="1" id="KW-0812">Transmembrane</keyword>
<gene>
    <name evidence="2" type="ORF">FOL46_004590</name>
</gene>
<comment type="caution">
    <text evidence="2">The sequence shown here is derived from an EMBL/GenBank/DDBJ whole genome shotgun (WGS) entry which is preliminary data.</text>
</comment>
<feature type="transmembrane region" description="Helical" evidence="1">
    <location>
        <begin position="15"/>
        <end position="35"/>
    </location>
</feature>
<dbReference type="EMBL" id="JABANN010000028">
    <property type="protein sequence ID" value="KAF4674581.1"/>
    <property type="molecule type" value="Genomic_DNA"/>
</dbReference>
<name>A0A7J6MUK0_PEROL</name>
<keyword evidence="1" id="KW-0472">Membrane</keyword>